<keyword evidence="1" id="KW-0812">Transmembrane</keyword>
<dbReference type="InterPro" id="IPR011990">
    <property type="entry name" value="TPR-like_helical_dom_sf"/>
</dbReference>
<evidence type="ECO:0000313" key="4">
    <source>
        <dbReference type="Proteomes" id="UP001059380"/>
    </source>
</evidence>
<feature type="domain" description="Ancillary SecYEG translocon subunit/Cell division coordinator CpoB TPR" evidence="2">
    <location>
        <begin position="35"/>
        <end position="212"/>
    </location>
</feature>
<evidence type="ECO:0000256" key="1">
    <source>
        <dbReference type="SAM" id="Phobius"/>
    </source>
</evidence>
<keyword evidence="1" id="KW-1133">Transmembrane helix</keyword>
<dbReference type="KEGG" id="orp:MOP44_26970"/>
<feature type="transmembrane region" description="Helical" evidence="1">
    <location>
        <begin position="32"/>
        <end position="53"/>
    </location>
</feature>
<proteinExistence type="predicted"/>
<sequence>MKTETRHALKQDKFAQAAQGGVSWVTDHRSGVLRWVITGAAVIIVIVAALVFWNVRSSSAQAALGAALDTYSAPLNQPGAPAQAGSYNTAAERSKAANQQFVAVANQYGMMPEGSKAHYFAGVTYQELGQTGSAESELKQAAGSWNRDIANLAKLALAGLYHQTGRDAQAIDIYNELIKSPSTTVSASVAQLDLADLYIAQGKQDQARKLWASIKDSDKDGMAGSLAAQKLAGKQQ</sequence>
<dbReference type="InterPro" id="IPR018704">
    <property type="entry name" value="SecYEG/CpoB_TPR"/>
</dbReference>
<dbReference type="Pfam" id="PF09976">
    <property type="entry name" value="TPR_21"/>
    <property type="match status" value="1"/>
</dbReference>
<dbReference type="SUPFAM" id="SSF48452">
    <property type="entry name" value="TPR-like"/>
    <property type="match status" value="1"/>
</dbReference>
<keyword evidence="4" id="KW-1185">Reference proteome</keyword>
<gene>
    <name evidence="3" type="ORF">MOP44_26970</name>
</gene>
<accession>A0A9J7BTF1</accession>
<dbReference type="EMBL" id="CP093313">
    <property type="protein sequence ID" value="UWZ84182.1"/>
    <property type="molecule type" value="Genomic_DNA"/>
</dbReference>
<evidence type="ECO:0000313" key="3">
    <source>
        <dbReference type="EMBL" id="UWZ84182.1"/>
    </source>
</evidence>
<keyword evidence="1" id="KW-0472">Membrane</keyword>
<evidence type="ECO:0000259" key="2">
    <source>
        <dbReference type="Pfam" id="PF09976"/>
    </source>
</evidence>
<name>A0A9J7BTF1_9BACT</name>
<dbReference type="AlphaFoldDB" id="A0A9J7BTF1"/>
<dbReference type="Gene3D" id="1.25.40.10">
    <property type="entry name" value="Tetratricopeptide repeat domain"/>
    <property type="match status" value="1"/>
</dbReference>
<reference evidence="3" key="1">
    <citation type="submission" date="2021-04" db="EMBL/GenBank/DDBJ databases">
        <title>Phylogenetic analysis of Acidobacteriaceae.</title>
        <authorList>
            <person name="Qiu L."/>
            <person name="Zhang Q."/>
        </authorList>
    </citation>
    <scope>NUCLEOTIDE SEQUENCE</scope>
    <source>
        <strain evidence="3">DSM 25168</strain>
    </source>
</reference>
<protein>
    <submittedName>
        <fullName evidence="3">Tetratricopeptide repeat protein</fullName>
    </submittedName>
</protein>
<dbReference type="Proteomes" id="UP001059380">
    <property type="component" value="Chromosome"/>
</dbReference>
<organism evidence="3 4">
    <name type="scientific">Occallatibacter riparius</name>
    <dbReference type="NCBI Taxonomy" id="1002689"/>
    <lineage>
        <taxon>Bacteria</taxon>
        <taxon>Pseudomonadati</taxon>
        <taxon>Acidobacteriota</taxon>
        <taxon>Terriglobia</taxon>
        <taxon>Terriglobales</taxon>
        <taxon>Acidobacteriaceae</taxon>
        <taxon>Occallatibacter</taxon>
    </lineage>
</organism>
<dbReference type="RefSeq" id="WP_260793686.1">
    <property type="nucleotide sequence ID" value="NZ_CP093313.1"/>
</dbReference>